<reference evidence="2 3" key="1">
    <citation type="submission" date="2016-04" db="EMBL/GenBank/DDBJ databases">
        <title>Genome analyses suggest a sexual origin of heterokaryosis in a supposedly ancient asexual fungus.</title>
        <authorList>
            <person name="Ropars J."/>
            <person name="Sedzielewska K."/>
            <person name="Noel J."/>
            <person name="Charron P."/>
            <person name="Farinelli L."/>
            <person name="Marton T."/>
            <person name="Kruger M."/>
            <person name="Pelin A."/>
            <person name="Brachmann A."/>
            <person name="Corradi N."/>
        </authorList>
    </citation>
    <scope>NUCLEOTIDE SEQUENCE [LARGE SCALE GENOMIC DNA]</scope>
    <source>
        <strain evidence="2 3">C2</strain>
    </source>
</reference>
<accession>A0A2N1NDA9</accession>
<dbReference type="VEuPathDB" id="FungiDB:RhiirFUN_011080"/>
<organism evidence="2 3">
    <name type="scientific">Rhizophagus irregularis</name>
    <dbReference type="NCBI Taxonomy" id="588596"/>
    <lineage>
        <taxon>Eukaryota</taxon>
        <taxon>Fungi</taxon>
        <taxon>Fungi incertae sedis</taxon>
        <taxon>Mucoromycota</taxon>
        <taxon>Glomeromycotina</taxon>
        <taxon>Glomeromycetes</taxon>
        <taxon>Glomerales</taxon>
        <taxon>Glomeraceae</taxon>
        <taxon>Rhizophagus</taxon>
    </lineage>
</organism>
<sequence>MISSEGSSRRSSIPCVPVNYKGSKCQKAGNSLIPRFMFKQAKPAIDYFSLKKDSAKTKKPVSYSPTVYCEPLKIKGSYISRKAAKKVESLLSNFQDKPRQKNVTLPGKSKIPVPKKTNVSTPLTTTTTRTSHRNCTTCSHRASSLKNTVNTVKKKNSRVRFNLTKDNQDNQDNQVDYSTSTSIKKPLQNLFKKRVSPLPLIKSDDLSPNSNSHKENTVSPLQKPSTPTLIKNDDLSPTSDLYKENTVSPLQKPSTPTLIKNDDLSPTFNSHNVSPLQSYTPTSPETNDLVFVCTPTLIKSDDLSPPTSNSHKETNDLVFICTPTLIKSDDLSPPTSNSHEKNDLVLVCSSLKIKYTSLKIKPEASISITHSNVEVSTTSIIKPELASILLYKAEKDLSSTKQQADENVENAPTLVGNVCKNIVRFSNFISKIKTLV</sequence>
<name>A0A2N1NDA9_9GLOM</name>
<dbReference type="Proteomes" id="UP000233469">
    <property type="component" value="Unassembled WGS sequence"/>
</dbReference>
<evidence type="ECO:0000313" key="3">
    <source>
        <dbReference type="Proteomes" id="UP000233469"/>
    </source>
</evidence>
<feature type="region of interest" description="Disordered" evidence="1">
    <location>
        <begin position="161"/>
        <end position="181"/>
    </location>
</feature>
<gene>
    <name evidence="2" type="ORF">RhiirC2_865386</name>
</gene>
<feature type="compositionally biased region" description="Low complexity" evidence="1">
    <location>
        <begin position="117"/>
        <end position="134"/>
    </location>
</feature>
<reference evidence="2 3" key="2">
    <citation type="submission" date="2017-10" db="EMBL/GenBank/DDBJ databases">
        <title>Extensive intraspecific genome diversity in a model arbuscular mycorrhizal fungus.</title>
        <authorList>
            <person name="Chen E.C.H."/>
            <person name="Morin E."/>
            <person name="Baudet D."/>
            <person name="Noel J."/>
            <person name="Ndikumana S."/>
            <person name="Charron P."/>
            <person name="St-Onge C."/>
            <person name="Giorgi J."/>
            <person name="Grigoriev I.V."/>
            <person name="Roux C."/>
            <person name="Martin F.M."/>
            <person name="Corradi N."/>
        </authorList>
    </citation>
    <scope>NUCLEOTIDE SEQUENCE [LARGE SCALE GENOMIC DNA]</scope>
    <source>
        <strain evidence="2 3">C2</strain>
    </source>
</reference>
<proteinExistence type="predicted"/>
<dbReference type="AlphaFoldDB" id="A0A2N1NDA9"/>
<feature type="region of interest" description="Disordered" evidence="1">
    <location>
        <begin position="99"/>
        <end position="134"/>
    </location>
</feature>
<evidence type="ECO:0000313" key="2">
    <source>
        <dbReference type="EMBL" id="PKK71790.1"/>
    </source>
</evidence>
<comment type="caution">
    <text evidence="2">The sequence shown here is derived from an EMBL/GenBank/DDBJ whole genome shotgun (WGS) entry which is preliminary data.</text>
</comment>
<evidence type="ECO:0000256" key="1">
    <source>
        <dbReference type="SAM" id="MobiDB-lite"/>
    </source>
</evidence>
<dbReference type="VEuPathDB" id="FungiDB:RhiirA1_507073"/>
<protein>
    <submittedName>
        <fullName evidence="2">Uncharacterized protein</fullName>
    </submittedName>
</protein>
<dbReference type="EMBL" id="LLXL01000484">
    <property type="protein sequence ID" value="PKK71790.1"/>
    <property type="molecule type" value="Genomic_DNA"/>
</dbReference>
<feature type="region of interest" description="Disordered" evidence="1">
    <location>
        <begin position="200"/>
        <end position="282"/>
    </location>
</feature>
<feature type="compositionally biased region" description="Polar residues" evidence="1">
    <location>
        <begin position="206"/>
        <end position="282"/>
    </location>
</feature>
<dbReference type="VEuPathDB" id="FungiDB:FUN_015281"/>